<evidence type="ECO:0000256" key="3">
    <source>
        <dbReference type="ARBA" id="ARBA00023125"/>
    </source>
</evidence>
<dbReference type="PANTHER" id="PTHR30346:SF17">
    <property type="entry name" value="LYSR FAMILY TRANSCRIPTIONAL REGULATOR"/>
    <property type="match status" value="1"/>
</dbReference>
<dbReference type="Proteomes" id="UP001162793">
    <property type="component" value="Unassembled WGS sequence"/>
</dbReference>
<dbReference type="InterPro" id="IPR005119">
    <property type="entry name" value="LysR_subst-bd"/>
</dbReference>
<dbReference type="PANTHER" id="PTHR30346">
    <property type="entry name" value="TRANSCRIPTIONAL DUAL REGULATOR HCAR-RELATED"/>
    <property type="match status" value="1"/>
</dbReference>
<evidence type="ECO:0000256" key="1">
    <source>
        <dbReference type="ARBA" id="ARBA00009437"/>
    </source>
</evidence>
<dbReference type="CDD" id="cd08414">
    <property type="entry name" value="PBP2_LTTR_aromatics_like"/>
    <property type="match status" value="1"/>
</dbReference>
<name>A0AA42BGW0_9RALS</name>
<accession>A0AA42BGW0</accession>
<reference evidence="7" key="1">
    <citation type="journal article" date="2023" name="Front. Microbiol.">
        <title>Ralstonia chuxiongensis sp. nov., Ralstonia mojiangensis sp. nov., and Ralstonia soli sp. nov., isolated from tobacco fields, are three novel species in the family Burkholderiaceae.</title>
        <authorList>
            <person name="Lu C.H."/>
            <person name="Zhang Y.Y."/>
            <person name="Jiang N."/>
            <person name="Chen W."/>
            <person name="Shao X."/>
            <person name="Zhao Z.M."/>
            <person name="Lu W.L."/>
            <person name="Hu X."/>
            <person name="Xi Y.X."/>
            <person name="Zou S.Y."/>
            <person name="Wei Q.J."/>
            <person name="Lin Z.L."/>
            <person name="Gong L."/>
            <person name="Gai X.T."/>
            <person name="Zhang L.Q."/>
            <person name="Li J.Y."/>
            <person name="Jin Y."/>
            <person name="Xia Z.Y."/>
        </authorList>
    </citation>
    <scope>NUCLEOTIDE SEQUENCE [LARGE SCALE GENOMIC DNA]</scope>
    <source>
        <strain evidence="7">21YRMH01-3</strain>
    </source>
</reference>
<dbReference type="GO" id="GO:0032993">
    <property type="term" value="C:protein-DNA complex"/>
    <property type="evidence" value="ECO:0007669"/>
    <property type="project" value="TreeGrafter"/>
</dbReference>
<dbReference type="InterPro" id="IPR000847">
    <property type="entry name" value="LysR_HTH_N"/>
</dbReference>
<dbReference type="Gene3D" id="1.10.10.10">
    <property type="entry name" value="Winged helix-like DNA-binding domain superfamily/Winged helix DNA-binding domain"/>
    <property type="match status" value="1"/>
</dbReference>
<dbReference type="SUPFAM" id="SSF46785">
    <property type="entry name" value="Winged helix' DNA-binding domain"/>
    <property type="match status" value="1"/>
</dbReference>
<keyword evidence="3" id="KW-0238">DNA-binding</keyword>
<protein>
    <submittedName>
        <fullName evidence="6">LysR family transcriptional regulator</fullName>
    </submittedName>
</protein>
<dbReference type="EMBL" id="JAMYWC010000003">
    <property type="protein sequence ID" value="MCP1172561.1"/>
    <property type="molecule type" value="Genomic_DNA"/>
</dbReference>
<gene>
    <name evidence="6" type="ORF">NKG59_09335</name>
</gene>
<dbReference type="SUPFAM" id="SSF53850">
    <property type="entry name" value="Periplasmic binding protein-like II"/>
    <property type="match status" value="1"/>
</dbReference>
<dbReference type="FunFam" id="1.10.10.10:FF:000001">
    <property type="entry name" value="LysR family transcriptional regulator"/>
    <property type="match status" value="1"/>
</dbReference>
<dbReference type="GO" id="GO:0003677">
    <property type="term" value="F:DNA binding"/>
    <property type="evidence" value="ECO:0007669"/>
    <property type="project" value="UniProtKB-KW"/>
</dbReference>
<evidence type="ECO:0000313" key="6">
    <source>
        <dbReference type="EMBL" id="MCP1172561.1"/>
    </source>
</evidence>
<dbReference type="Pfam" id="PF03466">
    <property type="entry name" value="LysR_substrate"/>
    <property type="match status" value="1"/>
</dbReference>
<evidence type="ECO:0000259" key="5">
    <source>
        <dbReference type="PROSITE" id="PS50931"/>
    </source>
</evidence>
<proteinExistence type="inferred from homology"/>
<keyword evidence="4" id="KW-0804">Transcription</keyword>
<dbReference type="PROSITE" id="PS50931">
    <property type="entry name" value="HTH_LYSR"/>
    <property type="match status" value="1"/>
</dbReference>
<comment type="caution">
    <text evidence="6">The sequence shown here is derived from an EMBL/GenBank/DDBJ whole genome shotgun (WGS) entry which is preliminary data.</text>
</comment>
<dbReference type="Gene3D" id="3.40.190.10">
    <property type="entry name" value="Periplasmic binding protein-like II"/>
    <property type="match status" value="2"/>
</dbReference>
<comment type="similarity">
    <text evidence="1">Belongs to the LysR transcriptional regulatory family.</text>
</comment>
<dbReference type="AlphaFoldDB" id="A0AA42BGW0"/>
<dbReference type="Pfam" id="PF00126">
    <property type="entry name" value="HTH_1"/>
    <property type="match status" value="1"/>
</dbReference>
<feature type="domain" description="HTH lysR-type" evidence="5">
    <location>
        <begin position="1"/>
        <end position="58"/>
    </location>
</feature>
<dbReference type="RefSeq" id="WP_253536508.1">
    <property type="nucleotide sequence ID" value="NZ_JAMYWC010000003.1"/>
</dbReference>
<dbReference type="InterPro" id="IPR036390">
    <property type="entry name" value="WH_DNA-bd_sf"/>
</dbReference>
<sequence length="297" mass="32805">MNLRQLRYFCEVVEAGSAALAAKRLFVAPTAVSMQLTQLEEHLGETLFDRSRRPMELTSLGKYFYPRAKELLSQARRLDEEARGIATGNRGWLGIGFVRSALFSILPTAIKRFRETFPDVHLDLVEVLSEYQPEQLYQGRIDLGISRFIGRFEQATDLNYKFVLEESFLAAVPIDHPLAQQSSVSAIEFASLPFILYPKDPKSPFGQQMVSVLREAGASPVVAHEAIEIHTALALVGAGLGGTLVGRSIAVNNRADVAFVPVHDIEESAAVVAITRKEEENKLVASFLETLAYPQSA</sequence>
<dbReference type="GO" id="GO:0003700">
    <property type="term" value="F:DNA-binding transcription factor activity"/>
    <property type="evidence" value="ECO:0007669"/>
    <property type="project" value="InterPro"/>
</dbReference>
<dbReference type="InterPro" id="IPR036388">
    <property type="entry name" value="WH-like_DNA-bd_sf"/>
</dbReference>
<evidence type="ECO:0000313" key="7">
    <source>
        <dbReference type="Proteomes" id="UP001162793"/>
    </source>
</evidence>
<keyword evidence="7" id="KW-1185">Reference proteome</keyword>
<evidence type="ECO:0000256" key="2">
    <source>
        <dbReference type="ARBA" id="ARBA00023015"/>
    </source>
</evidence>
<evidence type="ECO:0000256" key="4">
    <source>
        <dbReference type="ARBA" id="ARBA00023163"/>
    </source>
</evidence>
<organism evidence="6 7">
    <name type="scientific">Ralstonia chuxiongensis</name>
    <dbReference type="NCBI Taxonomy" id="2957504"/>
    <lineage>
        <taxon>Bacteria</taxon>
        <taxon>Pseudomonadati</taxon>
        <taxon>Pseudomonadota</taxon>
        <taxon>Betaproteobacteria</taxon>
        <taxon>Burkholderiales</taxon>
        <taxon>Burkholderiaceae</taxon>
        <taxon>Ralstonia</taxon>
    </lineage>
</organism>
<keyword evidence="2" id="KW-0805">Transcription regulation</keyword>